<protein>
    <submittedName>
        <fullName evidence="1">Uncharacterized protein</fullName>
    </submittedName>
</protein>
<name>A0AAD1YPH4_9LAMI</name>
<organism evidence="1 2">
    <name type="scientific">Fraxinus pennsylvanica</name>
    <dbReference type="NCBI Taxonomy" id="56036"/>
    <lineage>
        <taxon>Eukaryota</taxon>
        <taxon>Viridiplantae</taxon>
        <taxon>Streptophyta</taxon>
        <taxon>Embryophyta</taxon>
        <taxon>Tracheophyta</taxon>
        <taxon>Spermatophyta</taxon>
        <taxon>Magnoliopsida</taxon>
        <taxon>eudicotyledons</taxon>
        <taxon>Gunneridae</taxon>
        <taxon>Pentapetalae</taxon>
        <taxon>asterids</taxon>
        <taxon>lamiids</taxon>
        <taxon>Lamiales</taxon>
        <taxon>Oleaceae</taxon>
        <taxon>Oleeae</taxon>
        <taxon>Fraxinus</taxon>
    </lineage>
</organism>
<evidence type="ECO:0000313" key="1">
    <source>
        <dbReference type="EMBL" id="CAI9753963.1"/>
    </source>
</evidence>
<accession>A0AAD1YPH4</accession>
<dbReference type="SUPFAM" id="SSF48371">
    <property type="entry name" value="ARM repeat"/>
    <property type="match status" value="1"/>
</dbReference>
<gene>
    <name evidence="1" type="ORF">FPE_LOCUS1394</name>
</gene>
<keyword evidence="2" id="KW-1185">Reference proteome</keyword>
<dbReference type="Proteomes" id="UP000834106">
    <property type="component" value="Chromosome 1"/>
</dbReference>
<dbReference type="PANTHER" id="PTHR46168">
    <property type="entry name" value="ARMADILLO REPEAT ONLY 4"/>
    <property type="match status" value="1"/>
</dbReference>
<dbReference type="PANTHER" id="PTHR46168:SF15">
    <property type="entry name" value="ARMADILLO REPEAT-CONTAINING DOMAIN-CONTAINING PROTEIN"/>
    <property type="match status" value="1"/>
</dbReference>
<dbReference type="EMBL" id="OU503036">
    <property type="protein sequence ID" value="CAI9753963.1"/>
    <property type="molecule type" value="Genomic_DNA"/>
</dbReference>
<proteinExistence type="predicted"/>
<dbReference type="AlphaFoldDB" id="A0AAD1YPH4"/>
<sequence>MVEMDFKVEEEFGMENVTRPLVSLLGMDVDLEDFKDEGTRRIVTRLHSMVQMYKDIVRCGGSRLSSSSSSSSLDGNSMEVKLTTLWILARGSLLNSKKITETKTFFVLVKIIEKERGKFQVNCLLMVMELAAVAEFHVDLKRLAFMPNSVAGKAILDQLLRVINEKSIALVILVTKVISCLARTFPVKETRIITPLLLLLNKALKQERELSVLEEVAQHFVIQHPDLRKSFSKAIHQVTLYQIGAHTHIKA</sequence>
<dbReference type="InterPro" id="IPR016024">
    <property type="entry name" value="ARM-type_fold"/>
</dbReference>
<evidence type="ECO:0000313" key="2">
    <source>
        <dbReference type="Proteomes" id="UP000834106"/>
    </source>
</evidence>
<reference evidence="1" key="1">
    <citation type="submission" date="2023-05" db="EMBL/GenBank/DDBJ databases">
        <authorList>
            <person name="Huff M."/>
        </authorList>
    </citation>
    <scope>NUCLEOTIDE SEQUENCE</scope>
</reference>